<evidence type="ECO:0000313" key="2">
    <source>
        <dbReference type="WBParaSite" id="nRc.2.0.1.t34874-RA"/>
    </source>
</evidence>
<dbReference type="AlphaFoldDB" id="A0A915K930"/>
<protein>
    <submittedName>
        <fullName evidence="2">Uncharacterized protein</fullName>
    </submittedName>
</protein>
<dbReference type="Proteomes" id="UP000887565">
    <property type="component" value="Unplaced"/>
</dbReference>
<accession>A0A915K930</accession>
<sequence>MKLCKDPLKFWTIDGPLPQKSRLTPRPRGYVTYLISNIEVRYYCVWFTPNYSVSNAKATYSKCSSMLTSYNKRKYLCIALFVHEIQSSYLVTHCGFRRDDQNLVNL</sequence>
<evidence type="ECO:0000313" key="1">
    <source>
        <dbReference type="Proteomes" id="UP000887565"/>
    </source>
</evidence>
<dbReference type="WBParaSite" id="nRc.2.0.1.t34874-RA">
    <property type="protein sequence ID" value="nRc.2.0.1.t34874-RA"/>
    <property type="gene ID" value="nRc.2.0.1.g34874"/>
</dbReference>
<proteinExistence type="predicted"/>
<keyword evidence="1" id="KW-1185">Reference proteome</keyword>
<reference evidence="2" key="1">
    <citation type="submission" date="2022-11" db="UniProtKB">
        <authorList>
            <consortium name="WormBaseParasite"/>
        </authorList>
    </citation>
    <scope>IDENTIFICATION</scope>
</reference>
<name>A0A915K930_ROMCU</name>
<organism evidence="1 2">
    <name type="scientific">Romanomermis culicivorax</name>
    <name type="common">Nematode worm</name>
    <dbReference type="NCBI Taxonomy" id="13658"/>
    <lineage>
        <taxon>Eukaryota</taxon>
        <taxon>Metazoa</taxon>
        <taxon>Ecdysozoa</taxon>
        <taxon>Nematoda</taxon>
        <taxon>Enoplea</taxon>
        <taxon>Dorylaimia</taxon>
        <taxon>Mermithida</taxon>
        <taxon>Mermithoidea</taxon>
        <taxon>Mermithidae</taxon>
        <taxon>Romanomermis</taxon>
    </lineage>
</organism>